<keyword evidence="2" id="KW-0808">Transferase</keyword>
<reference evidence="2 3" key="1">
    <citation type="submission" date="2011-11" db="EMBL/GenBank/DDBJ databases">
        <title>Complete sequence of Granulicella mallensis MP5ACTX8.</title>
        <authorList>
            <consortium name="US DOE Joint Genome Institute"/>
            <person name="Lucas S."/>
            <person name="Copeland A."/>
            <person name="Lapidus A."/>
            <person name="Cheng J.-F."/>
            <person name="Goodwin L."/>
            <person name="Pitluck S."/>
            <person name="Peters L."/>
            <person name="Lu M."/>
            <person name="Detter J.C."/>
            <person name="Han C."/>
            <person name="Tapia R."/>
            <person name="Land M."/>
            <person name="Hauser L."/>
            <person name="Kyrpides N."/>
            <person name="Ivanova N."/>
            <person name="Mikhailova N."/>
            <person name="Pagani I."/>
            <person name="Rawat S."/>
            <person name="Mannisto M."/>
            <person name="Haggblom M."/>
            <person name="Woyke T."/>
        </authorList>
    </citation>
    <scope>NUCLEOTIDE SEQUENCE [LARGE SCALE GENOMIC DNA]</scope>
    <source>
        <strain evidence="3">ATCC BAA-1857 / DSM 23137 / MP5ACTX8</strain>
    </source>
</reference>
<evidence type="ECO:0000313" key="3">
    <source>
        <dbReference type="Proteomes" id="UP000007113"/>
    </source>
</evidence>
<dbReference type="OrthoDB" id="9815829at2"/>
<organism evidence="2 3">
    <name type="scientific">Granulicella mallensis (strain ATCC BAA-1857 / DSM 23137 / MP5ACTX8)</name>
    <dbReference type="NCBI Taxonomy" id="682795"/>
    <lineage>
        <taxon>Bacteria</taxon>
        <taxon>Pseudomonadati</taxon>
        <taxon>Acidobacteriota</taxon>
        <taxon>Terriglobia</taxon>
        <taxon>Terriglobales</taxon>
        <taxon>Acidobacteriaceae</taxon>
        <taxon>Granulicella</taxon>
    </lineage>
</organism>
<dbReference type="PANTHER" id="PTHR43685">
    <property type="entry name" value="GLYCOSYLTRANSFERASE"/>
    <property type="match status" value="1"/>
</dbReference>
<dbReference type="PANTHER" id="PTHR43685:SF11">
    <property type="entry name" value="GLYCOSYLTRANSFERASE TAGX-RELATED"/>
    <property type="match status" value="1"/>
</dbReference>
<sequence length="357" mass="40338">MRPETTFSDSNSTARPLLTIAIPTFNRAQDLIAALMVLEPQLVAYPQVEVLVSDNASADDTPQVLAAAQERFAAQGIRLEIQRHAENIGSDANFVSCYHRARGRFFWLCGDDDLIVPGGLAQLMPHLQDAEGKPSDVDLVYATSYGFREDYQRERQVDPFGRRFHTLRNPRDVSMVVNIMFTFISGMVVNKERLESLPHEDPAAFIGTNLVQLSWALPLLLHHRRSIVLWERPVAARQGNANGYSLGRVFGEHLAGNVTRLLPGRPDLSDPILNFTLRRWFPSILLDVRSAGNETLKLDEAHAALQQTFGNNSRYWIFTYPALTWPLPLAKLYTRVTAMLSKLIYMAHLPGFWRKQT</sequence>
<dbReference type="SUPFAM" id="SSF53448">
    <property type="entry name" value="Nucleotide-diphospho-sugar transferases"/>
    <property type="match status" value="1"/>
</dbReference>
<dbReference type="InterPro" id="IPR029044">
    <property type="entry name" value="Nucleotide-diphossugar_trans"/>
</dbReference>
<dbReference type="HOGENOM" id="CLU_760603_0_0_0"/>
<accession>G8NYL6</accession>
<dbReference type="EMBL" id="CP003130">
    <property type="protein sequence ID" value="AEU39075.1"/>
    <property type="molecule type" value="Genomic_DNA"/>
</dbReference>
<dbReference type="eggNOG" id="COG1216">
    <property type="taxonomic scope" value="Bacteria"/>
</dbReference>
<feature type="domain" description="Glycosyltransferase 2-like" evidence="1">
    <location>
        <begin position="19"/>
        <end position="155"/>
    </location>
</feature>
<dbReference type="Proteomes" id="UP000007113">
    <property type="component" value="Chromosome"/>
</dbReference>
<name>G8NYL6_GRAMM</name>
<dbReference type="Pfam" id="PF00535">
    <property type="entry name" value="Glycos_transf_2"/>
    <property type="match status" value="1"/>
</dbReference>
<dbReference type="InterPro" id="IPR050834">
    <property type="entry name" value="Glycosyltransf_2"/>
</dbReference>
<protein>
    <submittedName>
        <fullName evidence="2">Glycosyl transferase family 2</fullName>
    </submittedName>
</protein>
<gene>
    <name evidence="2" type="ordered locus">AciX8_4806</name>
</gene>
<dbReference type="Gene3D" id="3.90.550.10">
    <property type="entry name" value="Spore Coat Polysaccharide Biosynthesis Protein SpsA, Chain A"/>
    <property type="match status" value="1"/>
</dbReference>
<dbReference type="STRING" id="682795.AciX8_4806"/>
<keyword evidence="3" id="KW-1185">Reference proteome</keyword>
<evidence type="ECO:0000313" key="2">
    <source>
        <dbReference type="EMBL" id="AEU39075.1"/>
    </source>
</evidence>
<evidence type="ECO:0000259" key="1">
    <source>
        <dbReference type="Pfam" id="PF00535"/>
    </source>
</evidence>
<dbReference type="AlphaFoldDB" id="G8NYL6"/>
<dbReference type="GO" id="GO:0016740">
    <property type="term" value="F:transferase activity"/>
    <property type="evidence" value="ECO:0007669"/>
    <property type="project" value="UniProtKB-KW"/>
</dbReference>
<dbReference type="InterPro" id="IPR001173">
    <property type="entry name" value="Glyco_trans_2-like"/>
</dbReference>
<proteinExistence type="predicted"/>
<dbReference type="CDD" id="cd00761">
    <property type="entry name" value="Glyco_tranf_GTA_type"/>
    <property type="match status" value="1"/>
</dbReference>
<dbReference type="RefSeq" id="WP_014267946.1">
    <property type="nucleotide sequence ID" value="NC_016631.1"/>
</dbReference>
<dbReference type="KEGG" id="gma:AciX8_4806"/>